<dbReference type="InterPro" id="IPR005324">
    <property type="entry name" value="Ribosomal_uS5_C"/>
</dbReference>
<dbReference type="InterPro" id="IPR020568">
    <property type="entry name" value="Ribosomal_Su5_D2-typ_SF"/>
</dbReference>
<dbReference type="GO" id="GO:0006412">
    <property type="term" value="P:translation"/>
    <property type="evidence" value="ECO:0007669"/>
    <property type="project" value="InterPro"/>
</dbReference>
<dbReference type="Gene3D" id="3.30.230.10">
    <property type="match status" value="1"/>
</dbReference>
<accession>A0AA39R1D2</accession>
<dbReference type="Proteomes" id="UP001166286">
    <property type="component" value="Unassembled WGS sequence"/>
</dbReference>
<reference evidence="12" key="1">
    <citation type="submission" date="2023-03" db="EMBL/GenBank/DDBJ databases">
        <title>Complete genome of Cladonia borealis.</title>
        <authorList>
            <person name="Park H."/>
        </authorList>
    </citation>
    <scope>NUCLEOTIDE SEQUENCE</scope>
    <source>
        <strain evidence="12">ANT050790</strain>
    </source>
</reference>
<dbReference type="FunFam" id="3.30.230.10:FF:000041">
    <property type="entry name" value="37S ribosomal protein S5"/>
    <property type="match status" value="1"/>
</dbReference>
<dbReference type="InterPro" id="IPR013810">
    <property type="entry name" value="Ribosomal_uS5_N"/>
</dbReference>
<feature type="domain" description="S5 DRBM" evidence="11">
    <location>
        <begin position="238"/>
        <end position="301"/>
    </location>
</feature>
<evidence type="ECO:0000256" key="7">
    <source>
        <dbReference type="ARBA" id="ARBA00039335"/>
    </source>
</evidence>
<comment type="function">
    <text evidence="6">Component of the mitochondrial ribosome (mitoribosome), a dedicated translation machinery responsible for the synthesis of mitochondrial genome-encoded proteins, including at least some of the essential transmembrane subunits of the mitochondrial respiratory chain. The mitoribosomes are attached to the mitochondrial inner membrane and translation products are cotranslationally integrated into the membrane.</text>
</comment>
<dbReference type="InterPro" id="IPR000851">
    <property type="entry name" value="Ribosomal_uS5"/>
</dbReference>
<dbReference type="SUPFAM" id="SSF54768">
    <property type="entry name" value="dsRNA-binding domain-like"/>
    <property type="match status" value="1"/>
</dbReference>
<keyword evidence="5 8" id="KW-0687">Ribonucleoprotein</keyword>
<evidence type="ECO:0000256" key="2">
    <source>
        <dbReference type="ARBA" id="ARBA00008945"/>
    </source>
</evidence>
<name>A0AA39R1D2_9LECA</name>
<evidence type="ECO:0000256" key="9">
    <source>
        <dbReference type="RuleBase" id="RU003823"/>
    </source>
</evidence>
<evidence type="ECO:0000256" key="5">
    <source>
        <dbReference type="ARBA" id="ARBA00023274"/>
    </source>
</evidence>
<dbReference type="Gene3D" id="3.30.160.20">
    <property type="match status" value="1"/>
</dbReference>
<evidence type="ECO:0000256" key="10">
    <source>
        <dbReference type="SAM" id="MobiDB-lite"/>
    </source>
</evidence>
<evidence type="ECO:0000256" key="6">
    <source>
        <dbReference type="ARBA" id="ARBA00037226"/>
    </source>
</evidence>
<organism evidence="12 13">
    <name type="scientific">Cladonia borealis</name>
    <dbReference type="NCBI Taxonomy" id="184061"/>
    <lineage>
        <taxon>Eukaryota</taxon>
        <taxon>Fungi</taxon>
        <taxon>Dikarya</taxon>
        <taxon>Ascomycota</taxon>
        <taxon>Pezizomycotina</taxon>
        <taxon>Lecanoromycetes</taxon>
        <taxon>OSLEUM clade</taxon>
        <taxon>Lecanoromycetidae</taxon>
        <taxon>Lecanorales</taxon>
        <taxon>Lecanorineae</taxon>
        <taxon>Cladoniaceae</taxon>
        <taxon>Cladonia</taxon>
    </lineage>
</organism>
<comment type="caution">
    <text evidence="12">The sequence shown here is derived from an EMBL/GenBank/DDBJ whole genome shotgun (WGS) entry which is preliminary data.</text>
</comment>
<proteinExistence type="inferred from homology"/>
<comment type="similarity">
    <text evidence="2 9">Belongs to the universal ribosomal protein uS5 family.</text>
</comment>
<comment type="subcellular location">
    <subcellularLocation>
        <location evidence="1">Mitochondrion</location>
    </subcellularLocation>
</comment>
<dbReference type="SUPFAM" id="SSF54211">
    <property type="entry name" value="Ribosomal protein S5 domain 2-like"/>
    <property type="match status" value="1"/>
</dbReference>
<dbReference type="PROSITE" id="PS50881">
    <property type="entry name" value="S5_DSRBD"/>
    <property type="match status" value="1"/>
</dbReference>
<dbReference type="Pfam" id="PF03719">
    <property type="entry name" value="Ribosomal_S5_C"/>
    <property type="match status" value="1"/>
</dbReference>
<gene>
    <name evidence="12" type="ORF">JMJ35_005113</name>
</gene>
<dbReference type="InterPro" id="IPR014721">
    <property type="entry name" value="Ribsml_uS5_D2-typ_fold_subgr"/>
</dbReference>
<dbReference type="GO" id="GO:0005763">
    <property type="term" value="C:mitochondrial small ribosomal subunit"/>
    <property type="evidence" value="ECO:0007669"/>
    <property type="project" value="UniProtKB-ARBA"/>
</dbReference>
<dbReference type="GO" id="GO:0003723">
    <property type="term" value="F:RNA binding"/>
    <property type="evidence" value="ECO:0007669"/>
    <property type="project" value="InterPro"/>
</dbReference>
<evidence type="ECO:0000313" key="13">
    <source>
        <dbReference type="Proteomes" id="UP001166286"/>
    </source>
</evidence>
<keyword evidence="3 8" id="KW-0689">Ribosomal protein</keyword>
<keyword evidence="4" id="KW-0496">Mitochondrion</keyword>
<evidence type="ECO:0000256" key="1">
    <source>
        <dbReference type="ARBA" id="ARBA00004173"/>
    </source>
</evidence>
<evidence type="ECO:0000256" key="4">
    <source>
        <dbReference type="ARBA" id="ARBA00023128"/>
    </source>
</evidence>
<protein>
    <recommendedName>
        <fullName evidence="7">Small ribosomal subunit protein uS5m</fullName>
    </recommendedName>
</protein>
<evidence type="ECO:0000259" key="11">
    <source>
        <dbReference type="PROSITE" id="PS50881"/>
    </source>
</evidence>
<evidence type="ECO:0000313" key="12">
    <source>
        <dbReference type="EMBL" id="KAK0511985.1"/>
    </source>
</evidence>
<dbReference type="AlphaFoldDB" id="A0AA39R1D2"/>
<evidence type="ECO:0000256" key="3">
    <source>
        <dbReference type="ARBA" id="ARBA00022980"/>
    </source>
</evidence>
<dbReference type="PANTHER" id="PTHR48277:SF1">
    <property type="entry name" value="MITOCHONDRIAL RIBOSOMAL PROTEIN S5"/>
    <property type="match status" value="1"/>
</dbReference>
<keyword evidence="13" id="KW-1185">Reference proteome</keyword>
<evidence type="ECO:0000256" key="8">
    <source>
        <dbReference type="PROSITE-ProRule" id="PRU00268"/>
    </source>
</evidence>
<sequence length="402" mass="44783">MSAHHSARCIFWRPTAPARACLRRSFHTSRPFYVDTGKTPAKLPAADRKGKNGRLAKPKPKGIPGAEAYTEEEIEVLKRWYTPAQLAAVEAGEAAVDPEDLLTQGTLRTDPMAFDYVDDFAEIDPVVDKAVRVPKSNYDPKSRFKNPDEIAQDFGKFVRELPEKPTRLDYIKFRDNMRLTVGKEAAERNPVSSLAPAIPKGLLDRPGVTKKPGEVDIDPAMKRLMRQTGYSRQDILQFKSKVLVQHGVVNQTRMGKIRSVYNLCIAGNGRGLLGIGEGKATEFADARTQAQYNAIRNARPIPRYEDRTIYGDVKVKMGAVEVELMTRPPGFGIRCQSLIFFMCDLAGISDLAARVTRSRNPMNVIKATFHALLNQRIPDEIARGLGKKLVDVRKVYNGSSLS</sequence>
<dbReference type="Pfam" id="PF00333">
    <property type="entry name" value="Ribosomal_S5"/>
    <property type="match status" value="1"/>
</dbReference>
<feature type="compositionally biased region" description="Basic residues" evidence="10">
    <location>
        <begin position="51"/>
        <end position="60"/>
    </location>
</feature>
<dbReference type="FunFam" id="3.30.160.20:FF:000022">
    <property type="entry name" value="28S ribosomal protein S5, mitochondrial"/>
    <property type="match status" value="1"/>
</dbReference>
<dbReference type="GO" id="GO:0003735">
    <property type="term" value="F:structural constituent of ribosome"/>
    <property type="evidence" value="ECO:0007669"/>
    <property type="project" value="UniProtKB-UniRule"/>
</dbReference>
<feature type="region of interest" description="Disordered" evidence="10">
    <location>
        <begin position="43"/>
        <end position="64"/>
    </location>
</feature>
<dbReference type="PANTHER" id="PTHR48277">
    <property type="entry name" value="MITOCHONDRIAL RIBOSOMAL PROTEIN S5"/>
    <property type="match status" value="1"/>
</dbReference>
<dbReference type="EMBL" id="JAFEKC020000011">
    <property type="protein sequence ID" value="KAK0511985.1"/>
    <property type="molecule type" value="Genomic_DNA"/>
</dbReference>